<evidence type="ECO:0000256" key="4">
    <source>
        <dbReference type="SAM" id="MobiDB-lite"/>
    </source>
</evidence>
<dbReference type="NCBIfam" id="TIGR00229">
    <property type="entry name" value="sensory_box"/>
    <property type="match status" value="3"/>
</dbReference>
<feature type="domain" description="PAC" evidence="7">
    <location>
        <begin position="259"/>
        <end position="311"/>
    </location>
</feature>
<dbReference type="InterPro" id="IPR000014">
    <property type="entry name" value="PAS"/>
</dbReference>
<gene>
    <name evidence="8" type="ORF">CMV30_02885</name>
</gene>
<keyword evidence="1 3" id="KW-0807">Transducer</keyword>
<dbReference type="GO" id="GO:0007165">
    <property type="term" value="P:signal transduction"/>
    <property type="evidence" value="ECO:0007669"/>
    <property type="project" value="UniProtKB-KW"/>
</dbReference>
<dbReference type="Gene3D" id="1.10.287.950">
    <property type="entry name" value="Methyl-accepting chemotaxis protein"/>
    <property type="match status" value="1"/>
</dbReference>
<protein>
    <submittedName>
        <fullName evidence="8">Chemotaxis protein</fullName>
    </submittedName>
</protein>
<dbReference type="Gene3D" id="3.30.450.20">
    <property type="entry name" value="PAS domain"/>
    <property type="match status" value="3"/>
</dbReference>
<dbReference type="EMBL" id="CP023344">
    <property type="protein sequence ID" value="ATC62993.1"/>
    <property type="molecule type" value="Genomic_DNA"/>
</dbReference>
<dbReference type="PROSITE" id="PS50112">
    <property type="entry name" value="PAS"/>
    <property type="match status" value="1"/>
</dbReference>
<dbReference type="InterPro" id="IPR004090">
    <property type="entry name" value="Chemotax_Me-accpt_rcpt"/>
</dbReference>
<dbReference type="Pfam" id="PF08447">
    <property type="entry name" value="PAS_3"/>
    <property type="match status" value="1"/>
</dbReference>
<evidence type="ECO:0000256" key="1">
    <source>
        <dbReference type="ARBA" id="ARBA00023224"/>
    </source>
</evidence>
<evidence type="ECO:0000313" key="8">
    <source>
        <dbReference type="EMBL" id="ATC62993.1"/>
    </source>
</evidence>
<reference evidence="8 9" key="1">
    <citation type="submission" date="2017-09" db="EMBL/GenBank/DDBJ databases">
        <title>Complete genome sequence of Verrucomicrobial strain HZ-65, isolated from freshwater.</title>
        <authorList>
            <person name="Choi A."/>
        </authorList>
    </citation>
    <scope>NUCLEOTIDE SEQUENCE [LARGE SCALE GENOMIC DNA]</scope>
    <source>
        <strain evidence="8 9">HZ-65</strain>
    </source>
</reference>
<dbReference type="PROSITE" id="PS50111">
    <property type="entry name" value="CHEMOTAXIS_TRANSDUC_2"/>
    <property type="match status" value="1"/>
</dbReference>
<feature type="domain" description="PAC" evidence="7">
    <location>
        <begin position="135"/>
        <end position="189"/>
    </location>
</feature>
<dbReference type="OrthoDB" id="311592at2"/>
<feature type="region of interest" description="Disordered" evidence="4">
    <location>
        <begin position="449"/>
        <end position="475"/>
    </location>
</feature>
<evidence type="ECO:0000256" key="3">
    <source>
        <dbReference type="PROSITE-ProRule" id="PRU00284"/>
    </source>
</evidence>
<dbReference type="AlphaFoldDB" id="A0A290Q3I2"/>
<dbReference type="Pfam" id="PF08448">
    <property type="entry name" value="PAS_4"/>
    <property type="match status" value="1"/>
</dbReference>
<dbReference type="Pfam" id="PF13426">
    <property type="entry name" value="PAS_9"/>
    <property type="match status" value="1"/>
</dbReference>
<dbReference type="PANTHER" id="PTHR32089:SF112">
    <property type="entry name" value="LYSOZYME-LIKE PROTEIN-RELATED"/>
    <property type="match status" value="1"/>
</dbReference>
<dbReference type="PANTHER" id="PTHR32089">
    <property type="entry name" value="METHYL-ACCEPTING CHEMOTAXIS PROTEIN MCPB"/>
    <property type="match status" value="1"/>
</dbReference>
<organism evidence="8 9">
    <name type="scientific">Nibricoccus aquaticus</name>
    <dbReference type="NCBI Taxonomy" id="2576891"/>
    <lineage>
        <taxon>Bacteria</taxon>
        <taxon>Pseudomonadati</taxon>
        <taxon>Verrucomicrobiota</taxon>
        <taxon>Opitutia</taxon>
        <taxon>Opitutales</taxon>
        <taxon>Opitutaceae</taxon>
        <taxon>Nibricoccus</taxon>
    </lineage>
</organism>
<accession>A0A290Q3I2</accession>
<dbReference type="InterPro" id="IPR035965">
    <property type="entry name" value="PAS-like_dom_sf"/>
</dbReference>
<evidence type="ECO:0000313" key="9">
    <source>
        <dbReference type="Proteomes" id="UP000217265"/>
    </source>
</evidence>
<name>A0A290Q3I2_9BACT</name>
<dbReference type="RefSeq" id="WP_096054628.1">
    <property type="nucleotide sequence ID" value="NZ_CP023344.1"/>
</dbReference>
<comment type="similarity">
    <text evidence="2">Belongs to the methyl-accepting chemotaxis (MCP) protein family.</text>
</comment>
<dbReference type="InterPro" id="IPR001610">
    <property type="entry name" value="PAC"/>
</dbReference>
<feature type="region of interest" description="Disordered" evidence="4">
    <location>
        <begin position="1"/>
        <end position="36"/>
    </location>
</feature>
<dbReference type="CDD" id="cd00130">
    <property type="entry name" value="PAS"/>
    <property type="match status" value="3"/>
</dbReference>
<dbReference type="SUPFAM" id="SSF55785">
    <property type="entry name" value="PYP-like sensor domain (PAS domain)"/>
    <property type="match status" value="3"/>
</dbReference>
<feature type="domain" description="PAS" evidence="6">
    <location>
        <begin position="64"/>
        <end position="134"/>
    </location>
</feature>
<evidence type="ECO:0000259" key="6">
    <source>
        <dbReference type="PROSITE" id="PS50112"/>
    </source>
</evidence>
<sequence>MITPSSSIGSRRSAKSSAPSRNGRVSAKSAKKSAPAIPAAEHNALLARLAEVENRLTAQNDLLAEYKVRAEMTNLTSIVSEADLKGDILSCNDKFCEVSQYGRDELIGRGHNTTRHPDMPKEVFKDLWATIGRGKIFRGVVKNRKKDGTPYYVDAVIAPVLGENGKPRKYIGVRYDITDLEIERQNMRGILGAIDSSYAFIEFTTEGNILAANKNFLDTTGYALDEIKGRHHAMFVEPAQRESADYRKFWADLRDGHIQADTFKRITKSGREIWIQAVYAPVKDEKGRVQKIVKIATDITATKVDAINKSRQIDEINRTQAVIEFLADGTVVSANANFLAATGYTFDEIKGRHHSTFVDPALRDSSDYRQFWLDLNAGRFQTAEFKRFGKGGREIWIQATYNPMFDATGKVARVVKYAIDITARKQAEASLKNTLAALTQNAQTLASASEELSSTAQTMSSNSEETAAQSGGAASAAEQVSKNVTTVATSAEEMSASVKEIAKNAAEAARVGSAAVKVANDTNHTVEKLGESSTEIGKVIKVITSIAQQTNLLALNATIEAARAGEAGKGFAVVANEVKELAKQTAAATEDISAKIEAIQGDTRGAVSAIAEISKVIARINDIQNTIASAVEEQSVTTNEIARNAGEAAKGATEITRNIAHVSQAAQSTSAGANQTLAASSELAKMAADLKRIVDSANTR</sequence>
<dbReference type="PROSITE" id="PS50113">
    <property type="entry name" value="PAC"/>
    <property type="match status" value="3"/>
</dbReference>
<dbReference type="InterPro" id="IPR013656">
    <property type="entry name" value="PAS_4"/>
</dbReference>
<dbReference type="SUPFAM" id="SSF58104">
    <property type="entry name" value="Methyl-accepting chemotaxis protein (MCP) signaling domain"/>
    <property type="match status" value="1"/>
</dbReference>
<evidence type="ECO:0000259" key="7">
    <source>
        <dbReference type="PROSITE" id="PS50113"/>
    </source>
</evidence>
<dbReference type="SMART" id="SM00091">
    <property type="entry name" value="PAS"/>
    <property type="match status" value="3"/>
</dbReference>
<dbReference type="PRINTS" id="PR00260">
    <property type="entry name" value="CHEMTRNSDUCR"/>
</dbReference>
<evidence type="ECO:0000259" key="5">
    <source>
        <dbReference type="PROSITE" id="PS50111"/>
    </source>
</evidence>
<feature type="domain" description="Methyl-accepting transducer" evidence="5">
    <location>
        <begin position="441"/>
        <end position="684"/>
    </location>
</feature>
<dbReference type="InterPro" id="IPR000700">
    <property type="entry name" value="PAS-assoc_C"/>
</dbReference>
<dbReference type="GO" id="GO:0004888">
    <property type="term" value="F:transmembrane signaling receptor activity"/>
    <property type="evidence" value="ECO:0007669"/>
    <property type="project" value="InterPro"/>
</dbReference>
<dbReference type="InterPro" id="IPR004089">
    <property type="entry name" value="MCPsignal_dom"/>
</dbReference>
<dbReference type="KEGG" id="vbh:CMV30_02885"/>
<dbReference type="SMART" id="SM00283">
    <property type="entry name" value="MA"/>
    <property type="match status" value="1"/>
</dbReference>
<dbReference type="GO" id="GO:0006935">
    <property type="term" value="P:chemotaxis"/>
    <property type="evidence" value="ECO:0007669"/>
    <property type="project" value="InterPro"/>
</dbReference>
<feature type="domain" description="PAC" evidence="7">
    <location>
        <begin position="381"/>
        <end position="433"/>
    </location>
</feature>
<dbReference type="Proteomes" id="UP000217265">
    <property type="component" value="Chromosome"/>
</dbReference>
<dbReference type="GO" id="GO:0016020">
    <property type="term" value="C:membrane"/>
    <property type="evidence" value="ECO:0007669"/>
    <property type="project" value="InterPro"/>
</dbReference>
<dbReference type="SMART" id="SM00086">
    <property type="entry name" value="PAC"/>
    <property type="match status" value="3"/>
</dbReference>
<proteinExistence type="inferred from homology"/>
<evidence type="ECO:0000256" key="2">
    <source>
        <dbReference type="ARBA" id="ARBA00029447"/>
    </source>
</evidence>
<dbReference type="Pfam" id="PF00015">
    <property type="entry name" value="MCPsignal"/>
    <property type="match status" value="1"/>
</dbReference>
<keyword evidence="9" id="KW-1185">Reference proteome</keyword>
<dbReference type="InterPro" id="IPR013655">
    <property type="entry name" value="PAS_fold_3"/>
</dbReference>